<feature type="compositionally biased region" description="Low complexity" evidence="1">
    <location>
        <begin position="71"/>
        <end position="82"/>
    </location>
</feature>
<dbReference type="PANTHER" id="PTHR33672:SF3">
    <property type="entry name" value="YCF3-INTERACTING PROTEIN 1, CHLOROPLASTIC"/>
    <property type="match status" value="1"/>
</dbReference>
<dbReference type="InterPro" id="IPR040340">
    <property type="entry name" value="CEST/Y3IP1"/>
</dbReference>
<accession>A0A6A1W8L9</accession>
<proteinExistence type="predicted"/>
<dbReference type="AlphaFoldDB" id="A0A6A1W8L9"/>
<gene>
    <name evidence="2" type="ORF">CJ030_MR2G006847</name>
</gene>
<dbReference type="PANTHER" id="PTHR33672">
    <property type="entry name" value="YCF3-INTERACTING PROTEIN 1, CHLOROPLASTIC"/>
    <property type="match status" value="1"/>
</dbReference>
<protein>
    <submittedName>
        <fullName evidence="2">Uncharacterized protein</fullName>
    </submittedName>
</protein>
<evidence type="ECO:0000313" key="2">
    <source>
        <dbReference type="EMBL" id="KAB1221599.1"/>
    </source>
</evidence>
<evidence type="ECO:0000313" key="3">
    <source>
        <dbReference type="Proteomes" id="UP000516437"/>
    </source>
</evidence>
<sequence>MEGMAWPLFQTPLIASPISASSSRCIPTINVYFQHRQHHHHPPVLFHFQRGRWPKRNGFVVLVGKEETTELSVSSSVEQEQQQQRDDYEEPADPQDLEDVLELLRKNRDMLFSEVKLTVMIEDPREVERRRLLGIEDPDAPTRDDLAAALEETENLLQNVLVPLEEFAACYLQQNLSISPSPVRGDSQFGHFLDILLGIVAKEVPIYDAQSLTPLQNLEQVTTVFQQVRVGEVNKGKVPKNRLALQLLAEEMIQWPNLERLEFLLSKLIATGPSQTPKINARNCHLMVEVSKTKTRKSLYAKTTDTGIDPKEAAKRLNMDWDSAAEIEDSDVGDDTEVPPAVAIYSFRSACDGVASLLLAQVAASCSKKQKVEASQLPNYKIWECCIGSYGVKSFDC</sequence>
<evidence type="ECO:0000256" key="1">
    <source>
        <dbReference type="SAM" id="MobiDB-lite"/>
    </source>
</evidence>
<feature type="region of interest" description="Disordered" evidence="1">
    <location>
        <begin position="71"/>
        <end position="95"/>
    </location>
</feature>
<organism evidence="2 3">
    <name type="scientific">Morella rubra</name>
    <name type="common">Chinese bayberry</name>
    <dbReference type="NCBI Taxonomy" id="262757"/>
    <lineage>
        <taxon>Eukaryota</taxon>
        <taxon>Viridiplantae</taxon>
        <taxon>Streptophyta</taxon>
        <taxon>Embryophyta</taxon>
        <taxon>Tracheophyta</taxon>
        <taxon>Spermatophyta</taxon>
        <taxon>Magnoliopsida</taxon>
        <taxon>eudicotyledons</taxon>
        <taxon>Gunneridae</taxon>
        <taxon>Pentapetalae</taxon>
        <taxon>rosids</taxon>
        <taxon>fabids</taxon>
        <taxon>Fagales</taxon>
        <taxon>Myricaceae</taxon>
        <taxon>Morella</taxon>
    </lineage>
</organism>
<reference evidence="2 3" key="1">
    <citation type="journal article" date="2019" name="Plant Biotechnol. J.">
        <title>The red bayberry genome and genetic basis of sex determination.</title>
        <authorList>
            <person name="Jia H.M."/>
            <person name="Jia H.J."/>
            <person name="Cai Q.L."/>
            <person name="Wang Y."/>
            <person name="Zhao H.B."/>
            <person name="Yang W.F."/>
            <person name="Wang G.Y."/>
            <person name="Li Y.H."/>
            <person name="Zhan D.L."/>
            <person name="Shen Y.T."/>
            <person name="Niu Q.F."/>
            <person name="Chang L."/>
            <person name="Qiu J."/>
            <person name="Zhao L."/>
            <person name="Xie H.B."/>
            <person name="Fu W.Y."/>
            <person name="Jin J."/>
            <person name="Li X.W."/>
            <person name="Jiao Y."/>
            <person name="Zhou C.C."/>
            <person name="Tu T."/>
            <person name="Chai C.Y."/>
            <person name="Gao J.L."/>
            <person name="Fan L.J."/>
            <person name="van de Weg E."/>
            <person name="Wang J.Y."/>
            <person name="Gao Z.S."/>
        </authorList>
    </citation>
    <scope>NUCLEOTIDE SEQUENCE [LARGE SCALE GENOMIC DNA]</scope>
    <source>
        <tissue evidence="2">Leaves</tissue>
    </source>
</reference>
<dbReference type="GO" id="GO:0009535">
    <property type="term" value="C:chloroplast thylakoid membrane"/>
    <property type="evidence" value="ECO:0007669"/>
    <property type="project" value="InterPro"/>
</dbReference>
<dbReference type="Proteomes" id="UP000516437">
    <property type="component" value="Chromosome 2"/>
</dbReference>
<keyword evidence="3" id="KW-1185">Reference proteome</keyword>
<comment type="caution">
    <text evidence="2">The sequence shown here is derived from an EMBL/GenBank/DDBJ whole genome shotgun (WGS) entry which is preliminary data.</text>
</comment>
<dbReference type="EMBL" id="RXIC02000020">
    <property type="protein sequence ID" value="KAB1221599.1"/>
    <property type="molecule type" value="Genomic_DNA"/>
</dbReference>
<dbReference type="OrthoDB" id="2018626at2759"/>
<name>A0A6A1W8L9_9ROSI</name>
<dbReference type="GO" id="GO:0048564">
    <property type="term" value="P:photosystem I assembly"/>
    <property type="evidence" value="ECO:0007669"/>
    <property type="project" value="InterPro"/>
</dbReference>
<dbReference type="GO" id="GO:0080183">
    <property type="term" value="P:response to photooxidative stress"/>
    <property type="evidence" value="ECO:0007669"/>
    <property type="project" value="InterPro"/>
</dbReference>